<name>A0A930HKD5_9BACT</name>
<evidence type="ECO:0000313" key="1">
    <source>
        <dbReference type="EMBL" id="MBF1383404.1"/>
    </source>
</evidence>
<dbReference type="Gene3D" id="1.25.40.10">
    <property type="entry name" value="Tetratricopeptide repeat domain"/>
    <property type="match status" value="1"/>
</dbReference>
<evidence type="ECO:0008006" key="3">
    <source>
        <dbReference type="Google" id="ProtNLM"/>
    </source>
</evidence>
<dbReference type="Proteomes" id="UP000771736">
    <property type="component" value="Unassembled WGS sequence"/>
</dbReference>
<organism evidence="1 2">
    <name type="scientific">Prevotella aurantiaca</name>
    <dbReference type="NCBI Taxonomy" id="596085"/>
    <lineage>
        <taxon>Bacteria</taxon>
        <taxon>Pseudomonadati</taxon>
        <taxon>Bacteroidota</taxon>
        <taxon>Bacteroidia</taxon>
        <taxon>Bacteroidales</taxon>
        <taxon>Prevotellaceae</taxon>
        <taxon>Prevotella</taxon>
    </lineage>
</organism>
<comment type="caution">
    <text evidence="1">The sequence shown here is derived from an EMBL/GenBank/DDBJ whole genome shotgun (WGS) entry which is preliminary data.</text>
</comment>
<evidence type="ECO:0000313" key="2">
    <source>
        <dbReference type="Proteomes" id="UP000771736"/>
    </source>
</evidence>
<reference evidence="1" key="1">
    <citation type="submission" date="2020-04" db="EMBL/GenBank/DDBJ databases">
        <title>Deep metagenomics examines the oral microbiome during advanced dental caries in children, revealing novel taxa and co-occurrences with host molecules.</title>
        <authorList>
            <person name="Baker J.L."/>
            <person name="Morton J.T."/>
            <person name="Dinis M."/>
            <person name="Alvarez R."/>
            <person name="Tran N.C."/>
            <person name="Knight R."/>
            <person name="Edlund A."/>
        </authorList>
    </citation>
    <scope>NUCLEOTIDE SEQUENCE</scope>
    <source>
        <strain evidence="1">JCVI_44_bin.5</strain>
    </source>
</reference>
<protein>
    <recommendedName>
        <fullName evidence="3">Tetratricopeptide repeat protein</fullName>
    </recommendedName>
</protein>
<gene>
    <name evidence="1" type="ORF">HXN26_00885</name>
</gene>
<accession>A0A930HKD5</accession>
<sequence>MNTETNINTAFELIRNKQLYKAIKALQLIYNGKPSLVDYNEYMAITNDYSLMCDFMLRGIKDPAREQLYNSLLERLYKVTANLQLSWNCKNKSTFVDAFRTADHLNLSHSFIHSVLESFVSDVAMLSLAPETEQRNKESELYERHQTFMERLFCALLVSSQWSIDDANFYIDLLSTPTIDASDQMIIVSAITLSTMTIYDAKKFYTLVEVYRRAQEERVRQRALVGSVLSLTDNPLFVAEQAKYMNAMITTEDAKRELLNLQKQMFNCMNADRDNAKIQRDIMPNIVKNSDLHFDRFGISEKESDPLESILHPDADEQKMEQMEESIQKMMKMQEQGSDIYFGGFSKMKRFPFFDHISNWFTPFTAKHPGLKEVVDRLGNSQLLDNLAGQNPFCESDKYSLALTMSQIINQLPANILEMLKSGESIGLPIPEPVDQSPDFTRRMYIQDLYRFFEVKLAFNKDIENPFKAGDGYYKAFFMLHDLFVKDFYIDAKLSLSMFLYKHKRETEVDKLIELYHSESATYQAFCGLKADREGAQGVALEHFLSAIGKEPENVWVLKTAGSFALRRKGYALGLHCYSKLCELMPNVKAYAINYCLCLAADGDTKTAVNKAYELELNNENDNQVKRLLAWTLICNGNGDKALNIYNTLVETDQQPDDALNMAYAHWVNGNPGEAKAYFLQWIINHPGDKLEQEFENDSYMFEHNGITNIDKALMVSAINM</sequence>
<dbReference type="AlphaFoldDB" id="A0A930HKD5"/>
<proteinExistence type="predicted"/>
<dbReference type="InterPro" id="IPR011990">
    <property type="entry name" value="TPR-like_helical_dom_sf"/>
</dbReference>
<dbReference type="EMBL" id="JABZSJ010000002">
    <property type="protein sequence ID" value="MBF1383404.1"/>
    <property type="molecule type" value="Genomic_DNA"/>
</dbReference>
<dbReference type="SUPFAM" id="SSF48452">
    <property type="entry name" value="TPR-like"/>
    <property type="match status" value="1"/>
</dbReference>
<dbReference type="RefSeq" id="WP_273158207.1">
    <property type="nucleotide sequence ID" value="NZ_JABZSJ010000002.1"/>
</dbReference>